<dbReference type="RefSeq" id="WP_007919591.1">
    <property type="nucleotide sequence ID" value="NZ_ADVG01000004.1"/>
</dbReference>
<reference evidence="2 3" key="1">
    <citation type="journal article" date="2011" name="Stand. Genomic Sci.">
        <title>Non-contiguous finished genome sequence and contextual data of the filamentous soil bacterium Ktedonobacter racemifer type strain (SOSP1-21).</title>
        <authorList>
            <person name="Chang Y.J."/>
            <person name="Land M."/>
            <person name="Hauser L."/>
            <person name="Chertkov O."/>
            <person name="Del Rio T.G."/>
            <person name="Nolan M."/>
            <person name="Copeland A."/>
            <person name="Tice H."/>
            <person name="Cheng J.F."/>
            <person name="Lucas S."/>
            <person name="Han C."/>
            <person name="Goodwin L."/>
            <person name="Pitluck S."/>
            <person name="Ivanova N."/>
            <person name="Ovchinikova G."/>
            <person name="Pati A."/>
            <person name="Chen A."/>
            <person name="Palaniappan K."/>
            <person name="Mavromatis K."/>
            <person name="Liolios K."/>
            <person name="Brettin T."/>
            <person name="Fiebig A."/>
            <person name="Rohde M."/>
            <person name="Abt B."/>
            <person name="Goker M."/>
            <person name="Detter J.C."/>
            <person name="Woyke T."/>
            <person name="Bristow J."/>
            <person name="Eisen J.A."/>
            <person name="Markowitz V."/>
            <person name="Hugenholtz P."/>
            <person name="Kyrpides N.C."/>
            <person name="Klenk H.P."/>
            <person name="Lapidus A."/>
        </authorList>
    </citation>
    <scope>NUCLEOTIDE SEQUENCE [LARGE SCALE GENOMIC DNA]</scope>
    <source>
        <strain evidence="3">DSM 44963</strain>
    </source>
</reference>
<protein>
    <submittedName>
        <fullName evidence="2">GCN5-related N-acetyltransferase</fullName>
    </submittedName>
</protein>
<dbReference type="Pfam" id="PF00583">
    <property type="entry name" value="Acetyltransf_1"/>
    <property type="match status" value="1"/>
</dbReference>
<dbReference type="CDD" id="cd04301">
    <property type="entry name" value="NAT_SF"/>
    <property type="match status" value="1"/>
</dbReference>
<dbReference type="AlphaFoldDB" id="D6TZB4"/>
<evidence type="ECO:0000313" key="2">
    <source>
        <dbReference type="EMBL" id="EFH81904.1"/>
    </source>
</evidence>
<dbReference type="PROSITE" id="PS51186">
    <property type="entry name" value="GNAT"/>
    <property type="match status" value="1"/>
</dbReference>
<dbReference type="EMBL" id="ADVG01000004">
    <property type="protein sequence ID" value="EFH81904.1"/>
    <property type="molecule type" value="Genomic_DNA"/>
</dbReference>
<dbReference type="Proteomes" id="UP000004508">
    <property type="component" value="Unassembled WGS sequence"/>
</dbReference>
<keyword evidence="3" id="KW-1185">Reference proteome</keyword>
<organism evidence="2 3">
    <name type="scientific">Ktedonobacter racemifer DSM 44963</name>
    <dbReference type="NCBI Taxonomy" id="485913"/>
    <lineage>
        <taxon>Bacteria</taxon>
        <taxon>Bacillati</taxon>
        <taxon>Chloroflexota</taxon>
        <taxon>Ktedonobacteria</taxon>
        <taxon>Ktedonobacterales</taxon>
        <taxon>Ktedonobacteraceae</taxon>
        <taxon>Ktedonobacter</taxon>
    </lineage>
</organism>
<keyword evidence="2" id="KW-0808">Transferase</keyword>
<dbReference type="SUPFAM" id="SSF55729">
    <property type="entry name" value="Acyl-CoA N-acyltransferases (Nat)"/>
    <property type="match status" value="1"/>
</dbReference>
<comment type="caution">
    <text evidence="2">The sequence shown here is derived from an EMBL/GenBank/DDBJ whole genome shotgun (WGS) entry which is preliminary data.</text>
</comment>
<evidence type="ECO:0000259" key="1">
    <source>
        <dbReference type="PROSITE" id="PS51186"/>
    </source>
</evidence>
<proteinExistence type="predicted"/>
<gene>
    <name evidence="2" type="ORF">Krac_2663</name>
</gene>
<accession>D6TZB4</accession>
<feature type="domain" description="N-acetyltransferase" evidence="1">
    <location>
        <begin position="131"/>
        <end position="265"/>
    </location>
</feature>
<evidence type="ECO:0000313" key="3">
    <source>
        <dbReference type="Proteomes" id="UP000004508"/>
    </source>
</evidence>
<dbReference type="STRING" id="485913.Krac_2663"/>
<dbReference type="InParanoid" id="D6TZB4"/>
<dbReference type="eggNOG" id="COG0456">
    <property type="taxonomic scope" value="Bacteria"/>
</dbReference>
<dbReference type="OrthoDB" id="9807582at2"/>
<dbReference type="InterPro" id="IPR016181">
    <property type="entry name" value="Acyl_CoA_acyltransferase"/>
</dbReference>
<dbReference type="GO" id="GO:0016747">
    <property type="term" value="F:acyltransferase activity, transferring groups other than amino-acyl groups"/>
    <property type="evidence" value="ECO:0007669"/>
    <property type="project" value="InterPro"/>
</dbReference>
<sequence>MLEELSAQELNAAMEANSVGYLTYFAARTPGMRVVDEGDLLLVDSGVASDTFNYICRAQLNVNQVQARTQEAISYFTARGLPVAWWVGPASQPGNLGVYLEQAGLDAVEVDEGMIADLRALPRAVTAPEDLSIQRVSSSQQLEQFAQAVSRVFEPPDTNVHLFYKRVEAVALSQDGPLRLFLGYWRGEPVATSAVFLNAGVAGIYSVATAPHARKRGIGTALTLTALQDAQAVGYTIGVLQASGEGQRIYQRLGFRTICLFKVYQ</sequence>
<dbReference type="Gene3D" id="3.40.630.30">
    <property type="match status" value="1"/>
</dbReference>
<dbReference type="InterPro" id="IPR000182">
    <property type="entry name" value="GNAT_dom"/>
</dbReference>
<name>D6TZB4_KTERA</name>